<proteinExistence type="predicted"/>
<sequence length="68" mass="8350">MKTLEEYYERLLKENDRLHRIDLDKHQEIADLRNEIKWLKEQLSGNTMTEREELLLRVAKVIVRELDK</sequence>
<protein>
    <submittedName>
        <fullName evidence="1">Uncharacterized protein</fullName>
    </submittedName>
</protein>
<keyword evidence="2" id="KW-1185">Reference proteome</keyword>
<organism evidence="1 2">
    <name type="scientific">Paenibacillus enshidis</name>
    <dbReference type="NCBI Taxonomy" id="1458439"/>
    <lineage>
        <taxon>Bacteria</taxon>
        <taxon>Bacillati</taxon>
        <taxon>Bacillota</taxon>
        <taxon>Bacilli</taxon>
        <taxon>Bacillales</taxon>
        <taxon>Paenibacillaceae</taxon>
        <taxon>Paenibacillus</taxon>
    </lineage>
</organism>
<evidence type="ECO:0000313" key="1">
    <source>
        <dbReference type="EMBL" id="MFB5268108.1"/>
    </source>
</evidence>
<evidence type="ECO:0000313" key="2">
    <source>
        <dbReference type="Proteomes" id="UP001580346"/>
    </source>
</evidence>
<dbReference type="RefSeq" id="WP_375356233.1">
    <property type="nucleotide sequence ID" value="NZ_JBHHMI010000013.1"/>
</dbReference>
<reference evidence="1 2" key="1">
    <citation type="submission" date="2024-09" db="EMBL/GenBank/DDBJ databases">
        <title>Paenibacillus zeirhizospherea sp. nov., isolated from surface of the maize (Zea mays) roots in a horticulture field, Hungary.</title>
        <authorList>
            <person name="Marton D."/>
            <person name="Farkas M."/>
            <person name="Bedics A."/>
            <person name="Toth E."/>
            <person name="Tancsics A."/>
            <person name="Boka K."/>
            <person name="Maroti G."/>
            <person name="Kriszt B."/>
            <person name="Cserhati M."/>
        </authorList>
    </citation>
    <scope>NUCLEOTIDE SEQUENCE [LARGE SCALE GENOMIC DNA]</scope>
    <source>
        <strain evidence="1 2">KCTC 33519</strain>
    </source>
</reference>
<dbReference type="EMBL" id="JBHHMI010000013">
    <property type="protein sequence ID" value="MFB5268108.1"/>
    <property type="molecule type" value="Genomic_DNA"/>
</dbReference>
<gene>
    <name evidence="1" type="ORF">ACE41H_15175</name>
</gene>
<dbReference type="Proteomes" id="UP001580346">
    <property type="component" value="Unassembled WGS sequence"/>
</dbReference>
<comment type="caution">
    <text evidence="1">The sequence shown here is derived from an EMBL/GenBank/DDBJ whole genome shotgun (WGS) entry which is preliminary data.</text>
</comment>
<accession>A0ABV5AV87</accession>
<name>A0ABV5AV87_9BACL</name>